<accession>A0ABQ9EJB9</accession>
<evidence type="ECO:0000259" key="2">
    <source>
        <dbReference type="SMART" id="SM00485"/>
    </source>
</evidence>
<dbReference type="PANTHER" id="PTHR15665">
    <property type="entry name" value="ASTEROID PROTEIN"/>
    <property type="match status" value="1"/>
</dbReference>
<feature type="domain" description="XPG N-terminal" evidence="2">
    <location>
        <begin position="1"/>
        <end position="101"/>
    </location>
</feature>
<protein>
    <recommendedName>
        <fullName evidence="2">XPG N-terminal domain-containing protein</fullName>
    </recommendedName>
</protein>
<gene>
    <name evidence="3" type="ORF">KUTeg_020021</name>
</gene>
<dbReference type="Gene3D" id="3.40.50.1010">
    <property type="entry name" value="5'-nuclease"/>
    <property type="match status" value="2"/>
</dbReference>
<feature type="domain" description="XPG N-terminal" evidence="2">
    <location>
        <begin position="201"/>
        <end position="304"/>
    </location>
</feature>
<evidence type="ECO:0000313" key="3">
    <source>
        <dbReference type="EMBL" id="KAJ8303625.1"/>
    </source>
</evidence>
<dbReference type="InterPro" id="IPR006085">
    <property type="entry name" value="XPG_DNA_repair_N"/>
</dbReference>
<dbReference type="EMBL" id="JARBDR010000917">
    <property type="protein sequence ID" value="KAJ8303625.1"/>
    <property type="molecule type" value="Genomic_DNA"/>
</dbReference>
<dbReference type="SUPFAM" id="SSF88723">
    <property type="entry name" value="PIN domain-like"/>
    <property type="match status" value="2"/>
</dbReference>
<dbReference type="InterPro" id="IPR029060">
    <property type="entry name" value="PIN-like_dom_sf"/>
</dbReference>
<dbReference type="InterPro" id="IPR026832">
    <property type="entry name" value="Asteroid"/>
</dbReference>
<dbReference type="Proteomes" id="UP001217089">
    <property type="component" value="Unassembled WGS sequence"/>
</dbReference>
<proteinExistence type="inferred from homology"/>
<keyword evidence="4" id="KW-1185">Reference proteome</keyword>
<sequence>MGIHGLTTFIQENPDLLQDFQLHDTKVVIDGNNLYHQLFYHYHVNHHYNGDYDQFALKTKQFFHLFKSCNISPIIVFDGGYDTDDRKLQTTLERARTRLHLAGFISHGDRGKVLPILAYETFRHVLIELDIPHVTCDFEADSEIVVLANDLNCPVISMDSDFYIFEVQGGYIPFDSINHSLLRLKKDEVSDSETKSSEKTMGVKGLSTFIRHNQSALMADIRLRDAKVVIDGDNLYHYLYENFQVCKQYGGNYCTYSDSIRFFFEQFKMCNISPYVIFDGAHNRDDRKLKTLLIRARNRIKECDKVCMGQTGHIVPILAIETFRAVLIDLEIPHISCDFEADDQMVVLANELNCPIISDDSDFFIFNVKAGFIPLKFVKVKVKMSEKSKSKFLSAKLYTAEELDKRFPSTQGSILPLLATLFGNDFFDERILEEFYETLEKESVKSAVQESVRRYRTIDLYASYNLLQFLYENYPENNELANLACQIASSGLESNVLSSNNDQCNAIVRSNGTPLPSWFCLGHRKSMFPNFILNAVITNRIFLTGGVEYIDESSSFICSTRLRQVIYGILKAGISGMTDDNGDPTEEATVQEYFRVKRNLTSALVPPLFKVFRYGKVPTLEEVTSLSREQRRSLIFYSLDLKDELDVIAFPDSLKLVAATIIYWMQNSNPKPTYNNVKALLVYMMVRNLKTVLENGKAEGKQKIMETIENNFKDYYLEWKMPGIFGVDMRKVHLFSQFQTCMKASIALNQLLMCPLVTPIPADFFHGTFVYNLSADLNKRSDACENLYNLISNEDVFEVLDSWVTTLCRYDGESYKDVQRKVKSKKKKKRKKKSDAEEFAKLRSQLVLCNPFSPLGIDVSD</sequence>
<evidence type="ECO:0000256" key="1">
    <source>
        <dbReference type="ARBA" id="ARBA00007398"/>
    </source>
</evidence>
<dbReference type="SMART" id="SM00485">
    <property type="entry name" value="XPGN"/>
    <property type="match status" value="2"/>
</dbReference>
<comment type="caution">
    <text evidence="3">The sequence shown here is derived from an EMBL/GenBank/DDBJ whole genome shotgun (WGS) entry which is preliminary data.</text>
</comment>
<dbReference type="Pfam" id="PF00752">
    <property type="entry name" value="XPG_N"/>
    <property type="match status" value="2"/>
</dbReference>
<reference evidence="3 4" key="1">
    <citation type="submission" date="2022-12" db="EMBL/GenBank/DDBJ databases">
        <title>Chromosome-level genome of Tegillarca granosa.</title>
        <authorList>
            <person name="Kim J."/>
        </authorList>
    </citation>
    <scope>NUCLEOTIDE SEQUENCE [LARGE SCALE GENOMIC DNA]</scope>
    <source>
        <strain evidence="3">Teg-2019</strain>
        <tissue evidence="3">Adductor muscle</tissue>
    </source>
</reference>
<organism evidence="3 4">
    <name type="scientific">Tegillarca granosa</name>
    <name type="common">Malaysian cockle</name>
    <name type="synonym">Anadara granosa</name>
    <dbReference type="NCBI Taxonomy" id="220873"/>
    <lineage>
        <taxon>Eukaryota</taxon>
        <taxon>Metazoa</taxon>
        <taxon>Spiralia</taxon>
        <taxon>Lophotrochozoa</taxon>
        <taxon>Mollusca</taxon>
        <taxon>Bivalvia</taxon>
        <taxon>Autobranchia</taxon>
        <taxon>Pteriomorphia</taxon>
        <taxon>Arcoida</taxon>
        <taxon>Arcoidea</taxon>
        <taxon>Arcidae</taxon>
        <taxon>Tegillarca</taxon>
    </lineage>
</organism>
<comment type="similarity">
    <text evidence="1">Belongs to the asteroid family.</text>
</comment>
<evidence type="ECO:0000313" key="4">
    <source>
        <dbReference type="Proteomes" id="UP001217089"/>
    </source>
</evidence>
<name>A0ABQ9EJB9_TEGGR</name>
<dbReference type="PANTHER" id="PTHR15665:SF1">
    <property type="entry name" value="PROTEIN ASTEROID HOMOLOG 1"/>
    <property type="match status" value="1"/>
</dbReference>